<dbReference type="InterPro" id="IPR044824">
    <property type="entry name" value="MAIN-like"/>
</dbReference>
<dbReference type="AlphaFoldDB" id="A0A7J6WID1"/>
<dbReference type="Pfam" id="PF10536">
    <property type="entry name" value="PMD"/>
    <property type="match status" value="1"/>
</dbReference>
<dbReference type="OrthoDB" id="1938336at2759"/>
<dbReference type="InterPro" id="IPR019557">
    <property type="entry name" value="AminoTfrase-like_pln_mobile"/>
</dbReference>
<comment type="caution">
    <text evidence="2">The sequence shown here is derived from an EMBL/GenBank/DDBJ whole genome shotgun (WGS) entry which is preliminary data.</text>
</comment>
<evidence type="ECO:0000313" key="3">
    <source>
        <dbReference type="Proteomes" id="UP000554482"/>
    </source>
</evidence>
<dbReference type="PANTHER" id="PTHR46033:SF8">
    <property type="entry name" value="PROTEIN MAINTENANCE OF MERISTEMS-LIKE"/>
    <property type="match status" value="1"/>
</dbReference>
<organism evidence="2 3">
    <name type="scientific">Thalictrum thalictroides</name>
    <name type="common">Rue-anemone</name>
    <name type="synonym">Anemone thalictroides</name>
    <dbReference type="NCBI Taxonomy" id="46969"/>
    <lineage>
        <taxon>Eukaryota</taxon>
        <taxon>Viridiplantae</taxon>
        <taxon>Streptophyta</taxon>
        <taxon>Embryophyta</taxon>
        <taxon>Tracheophyta</taxon>
        <taxon>Spermatophyta</taxon>
        <taxon>Magnoliopsida</taxon>
        <taxon>Ranunculales</taxon>
        <taxon>Ranunculaceae</taxon>
        <taxon>Thalictroideae</taxon>
        <taxon>Thalictrum</taxon>
    </lineage>
</organism>
<name>A0A7J6WID1_THATH</name>
<dbReference type="EMBL" id="JABWDY010015598">
    <property type="protein sequence ID" value="KAF5196723.1"/>
    <property type="molecule type" value="Genomic_DNA"/>
</dbReference>
<dbReference type="Proteomes" id="UP000554482">
    <property type="component" value="Unassembled WGS sequence"/>
</dbReference>
<sequence length="136" mass="15813">MMDIGDAFDHIWARILATPFGPLVSLTPIRMDWQLLFALLERWWLTTHTFHLPLGELGLTPLDFTMITGLRVGSGEIVPYFSPYDVDESEACHLFPMLIEHIEDDSKLRGLQYGFFESTYMLRTCDPDYVLDELRR</sequence>
<feature type="domain" description="Aminotransferase-like plant mobile" evidence="1">
    <location>
        <begin position="24"/>
        <end position="92"/>
    </location>
</feature>
<evidence type="ECO:0000313" key="2">
    <source>
        <dbReference type="EMBL" id="KAF5196723.1"/>
    </source>
</evidence>
<evidence type="ECO:0000259" key="1">
    <source>
        <dbReference type="Pfam" id="PF10536"/>
    </source>
</evidence>
<dbReference type="GO" id="GO:0010073">
    <property type="term" value="P:meristem maintenance"/>
    <property type="evidence" value="ECO:0007669"/>
    <property type="project" value="InterPro"/>
</dbReference>
<reference evidence="2 3" key="1">
    <citation type="submission" date="2020-06" db="EMBL/GenBank/DDBJ databases">
        <title>Transcriptomic and genomic resources for Thalictrum thalictroides and T. hernandezii: Facilitating candidate gene discovery in an emerging model plant lineage.</title>
        <authorList>
            <person name="Arias T."/>
            <person name="Riano-Pachon D.M."/>
            <person name="Di Stilio V.S."/>
        </authorList>
    </citation>
    <scope>NUCLEOTIDE SEQUENCE [LARGE SCALE GENOMIC DNA]</scope>
    <source>
        <strain evidence="3">cv. WT478/WT964</strain>
        <tissue evidence="2">Leaves</tissue>
    </source>
</reference>
<dbReference type="PANTHER" id="PTHR46033">
    <property type="entry name" value="PROTEIN MAIN-LIKE 2"/>
    <property type="match status" value="1"/>
</dbReference>
<keyword evidence="3" id="KW-1185">Reference proteome</keyword>
<accession>A0A7J6WID1</accession>
<protein>
    <recommendedName>
        <fullName evidence="1">Aminotransferase-like plant mobile domain-containing protein</fullName>
    </recommendedName>
</protein>
<gene>
    <name evidence="2" type="ORF">FRX31_013690</name>
</gene>
<proteinExistence type="predicted"/>